<dbReference type="RefSeq" id="WP_254159438.1">
    <property type="nucleotide sequence ID" value="NZ_CP100355.1"/>
</dbReference>
<dbReference type="GO" id="GO:0008761">
    <property type="term" value="F:UDP-N-acetylglucosamine 2-epimerase activity"/>
    <property type="evidence" value="ECO:0007669"/>
    <property type="project" value="TreeGrafter"/>
</dbReference>
<reference evidence="1" key="1">
    <citation type="submission" date="2022-06" db="EMBL/GenBank/DDBJ databases">
        <title>Diverse halophilic archaea isolated from saline environments.</title>
        <authorList>
            <person name="Cui H.-L."/>
        </authorList>
    </citation>
    <scope>NUCLEOTIDE SEQUENCE</scope>
    <source>
        <strain evidence="1">WLHS1</strain>
    </source>
</reference>
<dbReference type="EMBL" id="CP100355">
    <property type="protein sequence ID" value="UTF54732.1"/>
    <property type="molecule type" value="Genomic_DNA"/>
</dbReference>
<dbReference type="GeneID" id="73289486"/>
<dbReference type="Gene3D" id="3.30.420.40">
    <property type="match status" value="2"/>
</dbReference>
<protein>
    <submittedName>
        <fullName evidence="1">ROK family protein</fullName>
    </submittedName>
</protein>
<dbReference type="InterPro" id="IPR000600">
    <property type="entry name" value="ROK"/>
</dbReference>
<keyword evidence="2" id="KW-1185">Reference proteome</keyword>
<dbReference type="Proteomes" id="UP001056855">
    <property type="component" value="Chromosome"/>
</dbReference>
<dbReference type="InterPro" id="IPR043129">
    <property type="entry name" value="ATPase_NBD"/>
</dbReference>
<proteinExistence type="predicted"/>
<accession>A0A9E7SW74</accession>
<sequence>MNRIAVFGIGSTNFRSVLGSPSEGFLGEVTTEPTRPYELETQTLEALERLAANADGDLDAVGIATAGLVDDAGTVFSFDTPGGETVPQVRLAERIEASFGLPTAVANDCTASALGEYAFGAGADYRTVAHVTFGTGIGGGVVEDGHLLRGEHGHAGEVGLLPIVADGDLESCGVRGAWEAYCSGRGIAQYVRSLLAEESRETTLDHETVTAEAVFEAVDAGDQVAEDYLERIGRLNAAGLGGVCNAHDPGLVTVGGGVALNNAEVLLEAIEAHLDDYLFVERPTLEVTPLGDFIGLYGAMALAEGKSVH</sequence>
<organism evidence="1 2">
    <name type="scientific">Natronosalvus rutilus</name>
    <dbReference type="NCBI Taxonomy" id="2953753"/>
    <lineage>
        <taxon>Archaea</taxon>
        <taxon>Methanobacteriati</taxon>
        <taxon>Methanobacteriota</taxon>
        <taxon>Stenosarchaea group</taxon>
        <taxon>Halobacteria</taxon>
        <taxon>Halobacteriales</taxon>
        <taxon>Natrialbaceae</taxon>
        <taxon>Natronosalvus</taxon>
    </lineage>
</organism>
<dbReference type="PANTHER" id="PTHR18964">
    <property type="entry name" value="ROK (REPRESSOR, ORF, KINASE) FAMILY"/>
    <property type="match status" value="1"/>
</dbReference>
<dbReference type="SUPFAM" id="SSF53067">
    <property type="entry name" value="Actin-like ATPase domain"/>
    <property type="match status" value="1"/>
</dbReference>
<evidence type="ECO:0000313" key="2">
    <source>
        <dbReference type="Proteomes" id="UP001056855"/>
    </source>
</evidence>
<evidence type="ECO:0000313" key="1">
    <source>
        <dbReference type="EMBL" id="UTF54732.1"/>
    </source>
</evidence>
<gene>
    <name evidence="1" type="ORF">NGM29_05530</name>
</gene>
<dbReference type="Pfam" id="PF00480">
    <property type="entry name" value="ROK"/>
    <property type="match status" value="1"/>
</dbReference>
<dbReference type="AlphaFoldDB" id="A0A9E7SW74"/>
<dbReference type="PANTHER" id="PTHR18964:SF149">
    <property type="entry name" value="BIFUNCTIONAL UDP-N-ACETYLGLUCOSAMINE 2-EPIMERASE_N-ACETYLMANNOSAMINE KINASE"/>
    <property type="match status" value="1"/>
</dbReference>
<name>A0A9E7SW74_9EURY</name>
<dbReference type="GO" id="GO:0009384">
    <property type="term" value="F:N-acylmannosamine kinase activity"/>
    <property type="evidence" value="ECO:0007669"/>
    <property type="project" value="TreeGrafter"/>
</dbReference>
<dbReference type="KEGG" id="sawl:NGM29_05530"/>